<dbReference type="SUPFAM" id="SSF56655">
    <property type="entry name" value="Carbohydrate phosphatase"/>
    <property type="match status" value="1"/>
</dbReference>
<evidence type="ECO:0000313" key="5">
    <source>
        <dbReference type="Proteomes" id="UP001057481"/>
    </source>
</evidence>
<protein>
    <submittedName>
        <fullName evidence="4">Inositol monophosphatase family protein</fullName>
    </submittedName>
</protein>
<dbReference type="Proteomes" id="UP001057481">
    <property type="component" value="Unassembled WGS sequence"/>
</dbReference>
<reference evidence="4" key="1">
    <citation type="submission" date="2021-04" db="EMBL/GenBank/DDBJ databases">
        <title>Taxonomic assessment of Weissella genus.</title>
        <authorList>
            <person name="Fanelli F."/>
            <person name="Chieffi D."/>
            <person name="Dell'Aquila A."/>
            <person name="Gyu-Sung C."/>
            <person name="Franz C.M.A.P."/>
            <person name="Fusco V."/>
        </authorList>
    </citation>
    <scope>NUCLEOTIDE SEQUENCE</scope>
    <source>
        <strain evidence="4">LMG 25373</strain>
    </source>
</reference>
<keyword evidence="3" id="KW-0460">Magnesium</keyword>
<dbReference type="PRINTS" id="PR00377">
    <property type="entry name" value="IMPHPHTASES"/>
</dbReference>
<dbReference type="PANTHER" id="PTHR20854:SF4">
    <property type="entry name" value="INOSITOL-1-MONOPHOSPHATASE-RELATED"/>
    <property type="match status" value="1"/>
</dbReference>
<proteinExistence type="predicted"/>
<dbReference type="InterPro" id="IPR000760">
    <property type="entry name" value="Inositol_monophosphatase-like"/>
</dbReference>
<evidence type="ECO:0000313" key="4">
    <source>
        <dbReference type="EMBL" id="MCM2437795.1"/>
    </source>
</evidence>
<dbReference type="CDD" id="cd01637">
    <property type="entry name" value="IMPase_like"/>
    <property type="match status" value="1"/>
</dbReference>
<keyword evidence="2" id="KW-0378">Hydrolase</keyword>
<name>A0ABT0VJI3_9LACO</name>
<dbReference type="Gene3D" id="3.40.190.80">
    <property type="match status" value="1"/>
</dbReference>
<keyword evidence="1" id="KW-0479">Metal-binding</keyword>
<dbReference type="PROSITE" id="PS00629">
    <property type="entry name" value="IMP_1"/>
    <property type="match status" value="1"/>
</dbReference>
<evidence type="ECO:0000256" key="2">
    <source>
        <dbReference type="ARBA" id="ARBA00022801"/>
    </source>
</evidence>
<sequence length="259" mass="29125">MEEQDLLRFDKTVQQWLVDIRQTLEKNLLANLLISEKKGRRDLVTNVDKNVEKILTEKIHILDPKAQILGEEGFGDAVRTMRDHVWFIDPIDGTMNFIKQRDDFAIMLALYIEGQGTLAWIMDVDKGIIYHGGPKIGIFANQQKLKTPQNIRLEDGLIEVSGGRLLNQQLKLVEIGRKSLGIRIIGSAGMSFIKVIEGKAVGYVSKMQPWDFAAAKVLLESLKMPFTTIDGTEIDMLSSNTVLTATPCAHQEIVHLELT</sequence>
<gene>
    <name evidence="4" type="ORF">KAK10_07725</name>
</gene>
<organism evidence="4 5">
    <name type="scientific">Periweissella beninensis</name>
    <dbReference type="NCBI Taxonomy" id="504936"/>
    <lineage>
        <taxon>Bacteria</taxon>
        <taxon>Bacillati</taxon>
        <taxon>Bacillota</taxon>
        <taxon>Bacilli</taxon>
        <taxon>Lactobacillales</taxon>
        <taxon>Lactobacillaceae</taxon>
        <taxon>Periweissella</taxon>
    </lineage>
</organism>
<accession>A0ABT0VJI3</accession>
<keyword evidence="5" id="KW-1185">Reference proteome</keyword>
<dbReference type="EMBL" id="JAGMVS010000068">
    <property type="protein sequence ID" value="MCM2437795.1"/>
    <property type="molecule type" value="Genomic_DNA"/>
</dbReference>
<dbReference type="PANTHER" id="PTHR20854">
    <property type="entry name" value="INOSITOL MONOPHOSPHATASE"/>
    <property type="match status" value="1"/>
</dbReference>
<dbReference type="Pfam" id="PF00459">
    <property type="entry name" value="Inositol_P"/>
    <property type="match status" value="1"/>
</dbReference>
<evidence type="ECO:0000256" key="3">
    <source>
        <dbReference type="ARBA" id="ARBA00022842"/>
    </source>
</evidence>
<evidence type="ECO:0000256" key="1">
    <source>
        <dbReference type="ARBA" id="ARBA00022723"/>
    </source>
</evidence>
<dbReference type="InterPro" id="IPR020583">
    <property type="entry name" value="Inositol_monoP_metal-BS"/>
</dbReference>
<comment type="caution">
    <text evidence="4">The sequence shown here is derived from an EMBL/GenBank/DDBJ whole genome shotgun (WGS) entry which is preliminary data.</text>
</comment>
<dbReference type="Gene3D" id="3.30.540.10">
    <property type="entry name" value="Fructose-1,6-Bisphosphatase, subunit A, domain 1"/>
    <property type="match status" value="1"/>
</dbReference>